<sequence>MATEDTILKWKANIDTDTVFFGSYKDVVKKVAERFKKQTVEFTDKEWDINKRPKHALYKTGVKSTTDSFTYVHDPNMTRRIEQQFYSDEWGKTNPEEVKQGSIGDCWFISVLSGAAQVPGLIKSVTVAYNDKLKGWIGTVVDNFMFHKNAKELVFSKGTVAWVPLLEKAFAKIHYSYESLVGQTSSKALTSLGGIDTREDVRLWDTLLTITKRHKIFTCSHIETKDPSNNVRKDGIIKNHAYTILRAENFNNHKLVQLRNPWAHAEWSGPWSDNSSNWDPWKNNGKIEKLNYLLNENDGSFFMEHKDFLSNFNQITSREFPLASGASTNIDNDLFASWWSDQYTIFYTDKLNQLDHATIKLEFLGKYPNSTCLVTGSGNDGFGNYIIEDGKYDESTKIFNFTKSFKDSNIMKQKYEGQYSHSMFFGKWGTTSDPDRGKFIIKRVSDKIELLTGKWSGYYFYYDTHIGRNQMFFELTAYKNPDGNGNIFTGYGNDKSGDFTISGTVFENGVASIKKIQGKNSWNYNGHKKKSQMWGTWGKVESGGIFLAWKE</sequence>
<evidence type="ECO:0000256" key="6">
    <source>
        <dbReference type="PROSITE-ProRule" id="PRU00239"/>
    </source>
</evidence>
<comment type="similarity">
    <text evidence="1">Belongs to the peptidase C2 family.</text>
</comment>
<dbReference type="AlphaFoldDB" id="A0A397IXW6"/>
<dbReference type="STRING" id="1348612.A0A397IXW6"/>
<evidence type="ECO:0000313" key="9">
    <source>
        <dbReference type="Proteomes" id="UP000266861"/>
    </source>
</evidence>
<dbReference type="OrthoDB" id="424753at2759"/>
<gene>
    <name evidence="8" type="ORF">Glove_177g5</name>
</gene>
<reference evidence="8 9" key="1">
    <citation type="submission" date="2018-08" db="EMBL/GenBank/DDBJ databases">
        <title>Genome and evolution of the arbuscular mycorrhizal fungus Diversispora epigaea (formerly Glomus versiforme) and its bacterial endosymbionts.</title>
        <authorList>
            <person name="Sun X."/>
            <person name="Fei Z."/>
            <person name="Harrison M."/>
        </authorList>
    </citation>
    <scope>NUCLEOTIDE SEQUENCE [LARGE SCALE GENOMIC DNA]</scope>
    <source>
        <strain evidence="8 9">IT104</strain>
    </source>
</reference>
<dbReference type="Pfam" id="PF00648">
    <property type="entry name" value="Peptidase_C2"/>
    <property type="match status" value="1"/>
</dbReference>
<evidence type="ECO:0000256" key="3">
    <source>
        <dbReference type="ARBA" id="ARBA00022801"/>
    </source>
</evidence>
<dbReference type="EMBL" id="PQFF01000167">
    <property type="protein sequence ID" value="RHZ77500.1"/>
    <property type="molecule type" value="Genomic_DNA"/>
</dbReference>
<feature type="active site" evidence="5 6">
    <location>
        <position position="106"/>
    </location>
</feature>
<dbReference type="GO" id="GO:0006508">
    <property type="term" value="P:proteolysis"/>
    <property type="evidence" value="ECO:0007669"/>
    <property type="project" value="UniProtKB-KW"/>
</dbReference>
<evidence type="ECO:0000256" key="5">
    <source>
        <dbReference type="PIRSR" id="PIRSR622684-1"/>
    </source>
</evidence>
<feature type="domain" description="Calpain catalytic" evidence="7">
    <location>
        <begin position="94"/>
        <end position="321"/>
    </location>
</feature>
<dbReference type="Proteomes" id="UP000266861">
    <property type="component" value="Unassembled WGS sequence"/>
</dbReference>
<dbReference type="PROSITE" id="PS50203">
    <property type="entry name" value="CALPAIN_CAT"/>
    <property type="match status" value="1"/>
</dbReference>
<keyword evidence="2 6" id="KW-0645">Protease</keyword>
<dbReference type="PANTHER" id="PTHR10183">
    <property type="entry name" value="CALPAIN"/>
    <property type="match status" value="1"/>
</dbReference>
<dbReference type="GO" id="GO:0004198">
    <property type="term" value="F:calcium-dependent cysteine-type endopeptidase activity"/>
    <property type="evidence" value="ECO:0007669"/>
    <property type="project" value="InterPro"/>
</dbReference>
<dbReference type="Gene3D" id="3.90.70.10">
    <property type="entry name" value="Cysteine proteinases"/>
    <property type="match status" value="1"/>
</dbReference>
<feature type="active site" evidence="5 6">
    <location>
        <position position="260"/>
    </location>
</feature>
<comment type="caution">
    <text evidence="8">The sequence shown here is derived from an EMBL/GenBank/DDBJ whole genome shotgun (WGS) entry which is preliminary data.</text>
</comment>
<dbReference type="SMART" id="SM00230">
    <property type="entry name" value="CysPc"/>
    <property type="match status" value="1"/>
</dbReference>
<protein>
    <recommendedName>
        <fullName evidence="7">Calpain catalytic domain-containing protein</fullName>
    </recommendedName>
</protein>
<evidence type="ECO:0000256" key="1">
    <source>
        <dbReference type="ARBA" id="ARBA00007623"/>
    </source>
</evidence>
<dbReference type="InterPro" id="IPR022684">
    <property type="entry name" value="Calpain_cysteine_protease"/>
</dbReference>
<keyword evidence="4 6" id="KW-0788">Thiol protease</keyword>
<accession>A0A397IXW6</accession>
<keyword evidence="9" id="KW-1185">Reference proteome</keyword>
<dbReference type="SUPFAM" id="SSF54001">
    <property type="entry name" value="Cysteine proteinases"/>
    <property type="match status" value="1"/>
</dbReference>
<dbReference type="InterPro" id="IPR038765">
    <property type="entry name" value="Papain-like_cys_pep_sf"/>
</dbReference>
<evidence type="ECO:0000259" key="7">
    <source>
        <dbReference type="PROSITE" id="PS50203"/>
    </source>
</evidence>
<dbReference type="PANTHER" id="PTHR10183:SF379">
    <property type="entry name" value="CALPAIN-5"/>
    <property type="match status" value="1"/>
</dbReference>
<evidence type="ECO:0000256" key="4">
    <source>
        <dbReference type="ARBA" id="ARBA00022807"/>
    </source>
</evidence>
<dbReference type="InterPro" id="IPR000169">
    <property type="entry name" value="Pept_cys_AS"/>
</dbReference>
<keyword evidence="3 6" id="KW-0378">Hydrolase</keyword>
<organism evidence="8 9">
    <name type="scientific">Diversispora epigaea</name>
    <dbReference type="NCBI Taxonomy" id="1348612"/>
    <lineage>
        <taxon>Eukaryota</taxon>
        <taxon>Fungi</taxon>
        <taxon>Fungi incertae sedis</taxon>
        <taxon>Mucoromycota</taxon>
        <taxon>Glomeromycotina</taxon>
        <taxon>Glomeromycetes</taxon>
        <taxon>Diversisporales</taxon>
        <taxon>Diversisporaceae</taxon>
        <taxon>Diversispora</taxon>
    </lineage>
</organism>
<evidence type="ECO:0000256" key="2">
    <source>
        <dbReference type="ARBA" id="ARBA00022670"/>
    </source>
</evidence>
<name>A0A397IXW6_9GLOM</name>
<dbReference type="PROSITE" id="PS00139">
    <property type="entry name" value="THIOL_PROTEASE_CYS"/>
    <property type="match status" value="1"/>
</dbReference>
<dbReference type="InterPro" id="IPR001300">
    <property type="entry name" value="Peptidase_C2_calpain_cat"/>
</dbReference>
<evidence type="ECO:0000313" key="8">
    <source>
        <dbReference type="EMBL" id="RHZ77500.1"/>
    </source>
</evidence>
<feature type="active site" evidence="5 6">
    <location>
        <position position="240"/>
    </location>
</feature>
<proteinExistence type="inferred from homology"/>